<evidence type="ECO:0000313" key="2">
    <source>
        <dbReference type="Proteomes" id="UP001430455"/>
    </source>
</evidence>
<evidence type="ECO:0000313" key="1">
    <source>
        <dbReference type="EMBL" id="MBX0298068.1"/>
    </source>
</evidence>
<proteinExistence type="predicted"/>
<dbReference type="Proteomes" id="UP001430455">
    <property type="component" value="Unassembled WGS sequence"/>
</dbReference>
<sequence length="84" mass="9017">MSVTRQVVLEQLARASDADQRETTTKAALAATLNTDEGTIESHLAGLATCELVRTHPDGRVRITITGEELLALDADELVIVDSE</sequence>
<dbReference type="AlphaFoldDB" id="A0AAW4PKJ4"/>
<dbReference type="EMBL" id="RKLT01000037">
    <property type="protein sequence ID" value="MBX0298068.1"/>
    <property type="molecule type" value="Genomic_DNA"/>
</dbReference>
<dbReference type="RefSeq" id="WP_220582649.1">
    <property type="nucleotide sequence ID" value="NZ_RKLT01000037.1"/>
</dbReference>
<protein>
    <submittedName>
        <fullName evidence="1">Uncharacterized protein</fullName>
    </submittedName>
</protein>
<reference evidence="1 2" key="1">
    <citation type="submission" date="2021-06" db="EMBL/GenBank/DDBJ databases">
        <title>Halomicroarcula sp. a new haloarchaeum isolated from saline soil.</title>
        <authorList>
            <person name="Duran-Viseras A."/>
            <person name="Sanchez-Porro C."/>
            <person name="Ventosa A."/>
        </authorList>
    </citation>
    <scope>NUCLEOTIDE SEQUENCE [LARGE SCALE GENOMIC DNA]</scope>
    <source>
        <strain evidence="1 2">F27</strain>
    </source>
</reference>
<name>A0AAW4PKJ4_9EURY</name>
<gene>
    <name evidence="1" type="ORF">EGH23_24695</name>
</gene>
<comment type="caution">
    <text evidence="1">The sequence shown here is derived from an EMBL/GenBank/DDBJ whole genome shotgun (WGS) entry which is preliminary data.</text>
</comment>
<accession>A0AAW4PKJ4</accession>
<dbReference type="SUPFAM" id="SSF46785">
    <property type="entry name" value="Winged helix' DNA-binding domain"/>
    <property type="match status" value="1"/>
</dbReference>
<organism evidence="1 2">
    <name type="scientific">Haloarcula nitratireducens</name>
    <dbReference type="NCBI Taxonomy" id="2487749"/>
    <lineage>
        <taxon>Archaea</taxon>
        <taxon>Methanobacteriati</taxon>
        <taxon>Methanobacteriota</taxon>
        <taxon>Stenosarchaea group</taxon>
        <taxon>Halobacteria</taxon>
        <taxon>Halobacteriales</taxon>
        <taxon>Haloarculaceae</taxon>
        <taxon>Haloarcula</taxon>
    </lineage>
</organism>
<dbReference type="Gene3D" id="1.10.10.10">
    <property type="entry name" value="Winged helix-like DNA-binding domain superfamily/Winged helix DNA-binding domain"/>
    <property type="match status" value="1"/>
</dbReference>
<keyword evidence="2" id="KW-1185">Reference proteome</keyword>
<dbReference type="InterPro" id="IPR036388">
    <property type="entry name" value="WH-like_DNA-bd_sf"/>
</dbReference>
<dbReference type="InterPro" id="IPR036390">
    <property type="entry name" value="WH_DNA-bd_sf"/>
</dbReference>